<reference evidence="2" key="2">
    <citation type="submission" date="2025-09" db="UniProtKB">
        <authorList>
            <consortium name="Ensembl"/>
        </authorList>
    </citation>
    <scope>IDENTIFICATION</scope>
</reference>
<dbReference type="PANTHER" id="PTHR38564:SF2">
    <property type="entry name" value="WU:FC46H12 PRECURSOR"/>
    <property type="match status" value="1"/>
</dbReference>
<feature type="chain" id="PRO_5034329085" description="Ig-like domain-containing protein" evidence="1">
    <location>
        <begin position="23"/>
        <end position="183"/>
    </location>
</feature>
<evidence type="ECO:0008006" key="4">
    <source>
        <dbReference type="Google" id="ProtNLM"/>
    </source>
</evidence>
<sequence length="183" mass="20651">MQTRILLLTLTLTLGISMMATGEPLHAQCRVIWLFGIPCQDVYVSLVNQIKAWKGMSGCMTVGQRCLYELVSATPFHIVAKHTNRQWTSKEDLSFHLVSTEESVCRVTGFSISKAWARVEDNGITYCTLYNLVEGETLSHETTFDLCVVCCDKKMLFLFRSLRETIEFVLCVHRQRAGGCCGL</sequence>
<dbReference type="Proteomes" id="UP000694427">
    <property type="component" value="Unplaced"/>
</dbReference>
<keyword evidence="3" id="KW-1185">Reference proteome</keyword>
<name>A0A8C1KSL9_CYPCA</name>
<keyword evidence="1" id="KW-0732">Signal</keyword>
<feature type="signal peptide" evidence="1">
    <location>
        <begin position="1"/>
        <end position="22"/>
    </location>
</feature>
<dbReference type="Ensembl" id="ENSCCRT00010056805.1">
    <property type="protein sequence ID" value="ENSCCRP00010051793.1"/>
    <property type="gene ID" value="ENSCCRG00010021979.1"/>
</dbReference>
<dbReference type="AlphaFoldDB" id="A0A8C1KSL9"/>
<dbReference type="PANTHER" id="PTHR38564">
    <property type="entry name" value="SI:CH73-250A16.5-RELATED"/>
    <property type="match status" value="1"/>
</dbReference>
<evidence type="ECO:0000313" key="3">
    <source>
        <dbReference type="Proteomes" id="UP000694427"/>
    </source>
</evidence>
<reference evidence="2" key="1">
    <citation type="submission" date="2025-08" db="UniProtKB">
        <authorList>
            <consortium name="Ensembl"/>
        </authorList>
    </citation>
    <scope>IDENTIFICATION</scope>
</reference>
<proteinExistence type="predicted"/>
<protein>
    <recommendedName>
        <fullName evidence="4">Ig-like domain-containing protein</fullName>
    </recommendedName>
</protein>
<evidence type="ECO:0000256" key="1">
    <source>
        <dbReference type="SAM" id="SignalP"/>
    </source>
</evidence>
<accession>A0A8C1KSL9</accession>
<evidence type="ECO:0000313" key="2">
    <source>
        <dbReference type="Ensembl" id="ENSCCRP00010051793.1"/>
    </source>
</evidence>
<organism evidence="2 3">
    <name type="scientific">Cyprinus carpio</name>
    <name type="common">Common carp</name>
    <dbReference type="NCBI Taxonomy" id="7962"/>
    <lineage>
        <taxon>Eukaryota</taxon>
        <taxon>Metazoa</taxon>
        <taxon>Chordata</taxon>
        <taxon>Craniata</taxon>
        <taxon>Vertebrata</taxon>
        <taxon>Euteleostomi</taxon>
        <taxon>Actinopterygii</taxon>
        <taxon>Neopterygii</taxon>
        <taxon>Teleostei</taxon>
        <taxon>Ostariophysi</taxon>
        <taxon>Cypriniformes</taxon>
        <taxon>Cyprinidae</taxon>
        <taxon>Cyprininae</taxon>
        <taxon>Cyprinus</taxon>
    </lineage>
</organism>